<dbReference type="OrthoDB" id="1698854at2"/>
<dbReference type="PROSITE" id="PS51857">
    <property type="entry name" value="CSD_2"/>
    <property type="match status" value="1"/>
</dbReference>
<feature type="transmembrane region" description="Helical" evidence="1">
    <location>
        <begin position="133"/>
        <end position="151"/>
    </location>
</feature>
<reference evidence="3 4" key="2">
    <citation type="journal article" date="2011" name="Stand. Genomic Sci.">
        <title>Complete genome sequence of Isosphaera pallida type strain (IS1B).</title>
        <authorList>
            <consortium name="US DOE Joint Genome Institute (JGI-PGF)"/>
            <person name="Goker M."/>
            <person name="Cleland D."/>
            <person name="Saunders E."/>
            <person name="Lapidus A."/>
            <person name="Nolan M."/>
            <person name="Lucas S."/>
            <person name="Hammon N."/>
            <person name="Deshpande S."/>
            <person name="Cheng J.F."/>
            <person name="Tapia R."/>
            <person name="Han C."/>
            <person name="Goodwin L."/>
            <person name="Pitluck S."/>
            <person name="Liolios K."/>
            <person name="Pagani I."/>
            <person name="Ivanova N."/>
            <person name="Mavromatis K."/>
            <person name="Pati A."/>
            <person name="Chen A."/>
            <person name="Palaniappan K."/>
            <person name="Land M."/>
            <person name="Hauser L."/>
            <person name="Chang Y.J."/>
            <person name="Jeffries C.D."/>
            <person name="Detter J.C."/>
            <person name="Beck B."/>
            <person name="Woyke T."/>
            <person name="Bristow J."/>
            <person name="Eisen J.A."/>
            <person name="Markowitz V."/>
            <person name="Hugenholtz P."/>
            <person name="Kyrpides N.C."/>
            <person name="Klenk H.P."/>
        </authorList>
    </citation>
    <scope>NUCLEOTIDE SEQUENCE [LARGE SCALE GENOMIC DNA]</scope>
    <source>
        <strain evidence="4">ATCC 43644 / DSM 9630 / IS1B</strain>
    </source>
</reference>
<dbReference type="RefSeq" id="WP_013566550.1">
    <property type="nucleotide sequence ID" value="NC_014962.1"/>
</dbReference>
<keyword evidence="1" id="KW-1133">Transmembrane helix</keyword>
<dbReference type="InParanoid" id="E8QZY6"/>
<keyword evidence="3" id="KW-0238">DNA-binding</keyword>
<dbReference type="Pfam" id="PF06961">
    <property type="entry name" value="DUF1294"/>
    <property type="match status" value="1"/>
</dbReference>
<dbReference type="Proteomes" id="UP000008631">
    <property type="component" value="Chromosome"/>
</dbReference>
<feature type="transmembrane region" description="Helical" evidence="1">
    <location>
        <begin position="198"/>
        <end position="219"/>
    </location>
</feature>
<keyword evidence="1" id="KW-0812">Transmembrane</keyword>
<dbReference type="KEGG" id="ipa:Isop_3706"/>
<dbReference type="InterPro" id="IPR011129">
    <property type="entry name" value="CSD"/>
</dbReference>
<feature type="transmembrane region" description="Helical" evidence="1">
    <location>
        <begin position="103"/>
        <end position="126"/>
    </location>
</feature>
<sequence>MTTTSLATAGFGSPAASVRTRGVVTRFDPKRGFGFVVVERTRQKVFFHVSAIRSAAAQSRSQPAPGVVLSFQIDETDPRGPRAIEITVEDGSAWLVGRWMRLAGVWGVLAALGLVLGGVLTAWVGVRFGVVEAVAVGLVVWNGFTASLFAWDKHRSVRDGCRLPEAALLGATALGGTPAALGMMSLIRHKTRKTPFRLAMWSIVTVQSLLILVWLSRFLPTG</sequence>
<reference key="1">
    <citation type="submission" date="2010-11" db="EMBL/GenBank/DDBJ databases">
        <title>The complete sequence of chromosome of Isophaera pallida ATCC 43644.</title>
        <authorList>
            <consortium name="US DOE Joint Genome Institute (JGI-PGF)"/>
            <person name="Lucas S."/>
            <person name="Copeland A."/>
            <person name="Lapidus A."/>
            <person name="Bruce D."/>
            <person name="Goodwin L."/>
            <person name="Pitluck S."/>
            <person name="Kyrpides N."/>
            <person name="Mavromatis K."/>
            <person name="Pagani I."/>
            <person name="Ivanova N."/>
            <person name="Saunders E."/>
            <person name="Brettin T."/>
            <person name="Detter J.C."/>
            <person name="Han C."/>
            <person name="Tapia R."/>
            <person name="Land M."/>
            <person name="Hauser L."/>
            <person name="Markowitz V."/>
            <person name="Cheng J.-F."/>
            <person name="Hugenholtz P."/>
            <person name="Woyke T."/>
            <person name="Wu D."/>
            <person name="Eisen J.A."/>
        </authorList>
    </citation>
    <scope>NUCLEOTIDE SEQUENCE</scope>
    <source>
        <strain>ATCC 43644</strain>
    </source>
</reference>
<evidence type="ECO:0000313" key="3">
    <source>
        <dbReference type="EMBL" id="ADV64262.1"/>
    </source>
</evidence>
<dbReference type="InterPro" id="IPR010718">
    <property type="entry name" value="DUF1294"/>
</dbReference>
<dbReference type="SMART" id="SM00357">
    <property type="entry name" value="CSP"/>
    <property type="match status" value="1"/>
</dbReference>
<accession>E8QZY6</accession>
<dbReference type="GO" id="GO:0003677">
    <property type="term" value="F:DNA binding"/>
    <property type="evidence" value="ECO:0007669"/>
    <property type="project" value="UniProtKB-KW"/>
</dbReference>
<dbReference type="GO" id="GO:0005829">
    <property type="term" value="C:cytosol"/>
    <property type="evidence" value="ECO:0007669"/>
    <property type="project" value="UniProtKB-ARBA"/>
</dbReference>
<dbReference type="InterPro" id="IPR002059">
    <property type="entry name" value="CSP_DNA-bd"/>
</dbReference>
<dbReference type="Pfam" id="PF00313">
    <property type="entry name" value="CSD"/>
    <property type="match status" value="1"/>
</dbReference>
<dbReference type="SUPFAM" id="SSF50249">
    <property type="entry name" value="Nucleic acid-binding proteins"/>
    <property type="match status" value="1"/>
</dbReference>
<name>E8QZY6_ISOPI</name>
<dbReference type="STRING" id="575540.Isop_3706"/>
<organism evidence="3 4">
    <name type="scientific">Isosphaera pallida (strain ATCC 43644 / DSM 9630 / IS1B)</name>
    <dbReference type="NCBI Taxonomy" id="575540"/>
    <lineage>
        <taxon>Bacteria</taxon>
        <taxon>Pseudomonadati</taxon>
        <taxon>Planctomycetota</taxon>
        <taxon>Planctomycetia</taxon>
        <taxon>Isosphaerales</taxon>
        <taxon>Isosphaeraceae</taxon>
        <taxon>Isosphaera</taxon>
    </lineage>
</organism>
<gene>
    <name evidence="3" type="ordered locus">Isop_3706</name>
</gene>
<evidence type="ECO:0000256" key="1">
    <source>
        <dbReference type="SAM" id="Phobius"/>
    </source>
</evidence>
<dbReference type="HOGENOM" id="CLU_091970_0_0_0"/>
<dbReference type="Gene3D" id="2.40.50.140">
    <property type="entry name" value="Nucleic acid-binding proteins"/>
    <property type="match status" value="1"/>
</dbReference>
<feature type="domain" description="CSD" evidence="2">
    <location>
        <begin position="19"/>
        <end position="88"/>
    </location>
</feature>
<evidence type="ECO:0000259" key="2">
    <source>
        <dbReference type="PROSITE" id="PS51857"/>
    </source>
</evidence>
<keyword evidence="4" id="KW-1185">Reference proteome</keyword>
<keyword evidence="1" id="KW-0472">Membrane</keyword>
<proteinExistence type="predicted"/>
<protein>
    <submittedName>
        <fullName evidence="3">Cold-shock DNA-binding domain protein</fullName>
    </submittedName>
</protein>
<dbReference type="InterPro" id="IPR012340">
    <property type="entry name" value="NA-bd_OB-fold"/>
</dbReference>
<dbReference type="AlphaFoldDB" id="E8QZY6"/>
<dbReference type="eggNOG" id="COG3326">
    <property type="taxonomic scope" value="Bacteria"/>
</dbReference>
<dbReference type="eggNOG" id="COG1278">
    <property type="taxonomic scope" value="Bacteria"/>
</dbReference>
<dbReference type="EMBL" id="CP002353">
    <property type="protein sequence ID" value="ADV64262.1"/>
    <property type="molecule type" value="Genomic_DNA"/>
</dbReference>
<evidence type="ECO:0000313" key="4">
    <source>
        <dbReference type="Proteomes" id="UP000008631"/>
    </source>
</evidence>
<dbReference type="CDD" id="cd04458">
    <property type="entry name" value="CSP_CDS"/>
    <property type="match status" value="1"/>
</dbReference>